<protein>
    <recommendedName>
        <fullName evidence="4">DUF834 domain-containing protein</fullName>
    </recommendedName>
</protein>
<reference evidence="2 3" key="1">
    <citation type="journal article" date="2014" name="Agronomy (Basel)">
        <title>A Draft Genome Sequence for Ensete ventricosum, the Drought-Tolerant Tree Against Hunger.</title>
        <authorList>
            <person name="Harrison J."/>
            <person name="Moore K.A."/>
            <person name="Paszkiewicz K."/>
            <person name="Jones T."/>
            <person name="Grant M."/>
            <person name="Ambacheew D."/>
            <person name="Muzemil S."/>
            <person name="Studholme D.J."/>
        </authorList>
    </citation>
    <scope>NUCLEOTIDE SEQUENCE [LARGE SCALE GENOMIC DNA]</scope>
</reference>
<accession>A0A427AVZ1</accession>
<evidence type="ECO:0000313" key="2">
    <source>
        <dbReference type="EMBL" id="RRT80434.1"/>
    </source>
</evidence>
<dbReference type="Proteomes" id="UP000287651">
    <property type="component" value="Unassembled WGS sequence"/>
</dbReference>
<feature type="region of interest" description="Disordered" evidence="1">
    <location>
        <begin position="1"/>
        <end position="58"/>
    </location>
</feature>
<evidence type="ECO:0008006" key="4">
    <source>
        <dbReference type="Google" id="ProtNLM"/>
    </source>
</evidence>
<proteinExistence type="predicted"/>
<dbReference type="EMBL" id="AMZH03001144">
    <property type="protein sequence ID" value="RRT80434.1"/>
    <property type="molecule type" value="Genomic_DNA"/>
</dbReference>
<name>A0A427AVZ1_ENSVE</name>
<gene>
    <name evidence="2" type="ORF">B296_00008205</name>
</gene>
<evidence type="ECO:0000256" key="1">
    <source>
        <dbReference type="SAM" id="MobiDB-lite"/>
    </source>
</evidence>
<comment type="caution">
    <text evidence="2">The sequence shown here is derived from an EMBL/GenBank/DDBJ whole genome shotgun (WGS) entry which is preliminary data.</text>
</comment>
<evidence type="ECO:0000313" key="3">
    <source>
        <dbReference type="Proteomes" id="UP000287651"/>
    </source>
</evidence>
<sequence length="119" mass="12967">MGWESSRKHRRNKGEAGDAATTARDDDVAVWQWRGDKGTSASGSDEGMTRSEKVDDNGWVEEGATTAAIEEEGRNMTEAAAVEAQVCCGNEKQWRLGRQQMSGDEDNCAIADAWVEGNK</sequence>
<feature type="compositionally biased region" description="Basic and acidic residues" evidence="1">
    <location>
        <begin position="47"/>
        <end position="56"/>
    </location>
</feature>
<dbReference type="AlphaFoldDB" id="A0A427AVZ1"/>
<organism evidence="2 3">
    <name type="scientific">Ensete ventricosum</name>
    <name type="common">Abyssinian banana</name>
    <name type="synonym">Musa ensete</name>
    <dbReference type="NCBI Taxonomy" id="4639"/>
    <lineage>
        <taxon>Eukaryota</taxon>
        <taxon>Viridiplantae</taxon>
        <taxon>Streptophyta</taxon>
        <taxon>Embryophyta</taxon>
        <taxon>Tracheophyta</taxon>
        <taxon>Spermatophyta</taxon>
        <taxon>Magnoliopsida</taxon>
        <taxon>Liliopsida</taxon>
        <taxon>Zingiberales</taxon>
        <taxon>Musaceae</taxon>
        <taxon>Ensete</taxon>
    </lineage>
</organism>